<dbReference type="NCBIfam" id="TIGR00254">
    <property type="entry name" value="GGDEF"/>
    <property type="match status" value="1"/>
</dbReference>
<organism evidence="4 5">
    <name type="scientific">Paenibacillus allorhizosphaerae</name>
    <dbReference type="NCBI Taxonomy" id="2849866"/>
    <lineage>
        <taxon>Bacteria</taxon>
        <taxon>Bacillati</taxon>
        <taxon>Bacillota</taxon>
        <taxon>Bacilli</taxon>
        <taxon>Bacillales</taxon>
        <taxon>Paenibacillaceae</taxon>
        <taxon>Paenibacillus</taxon>
    </lineage>
</organism>
<dbReference type="RefSeq" id="WP_218098342.1">
    <property type="nucleotide sequence ID" value="NZ_CAJVCE010000004.1"/>
</dbReference>
<dbReference type="SMART" id="SM00267">
    <property type="entry name" value="GGDEF"/>
    <property type="match status" value="1"/>
</dbReference>
<evidence type="ECO:0000313" key="4">
    <source>
        <dbReference type="EMBL" id="CAG7634205.1"/>
    </source>
</evidence>
<sequence>MVNKKVSAGTASTRGRYVQAKILQHVSELRLWSVLAGVEMFMLTAREAFGYRNDAAEYISTSMIVLLSVPLLYIVFMRRNGKPAKVIGQVLALISGLELLEYGVRLVLRLPTNWSGELLSWAGTAALLVPLLYFVIVDIRHREFTERQLTYMAYHDVLTGLPNRQMFQKSLSLSIRGSKASKCMFAVLFIALDRFKNVNDTFGHAFGDLLLIEAADRLKAGLRPGDRVSRPSGGEFTVMLKDVADRQETERMVKSIIDQMSRPFVIDGHEVRVGCSVGISIYPFDGGDAVTLMKNADTAMYRAKDEGKNGFAFFAAEMNDSVIQKLVMEEWLNKAMEQNELMLYYQPQVDMTAGRVIGMEALIRWAHPRIGFISPAEFIPLAEETGLIIPLGKWILRKACMQNKAWQLQGYPPLKMAVNISPVQFYQHDFVQEVLDALNESGLEPKYLELEITEGVAMNHVDQVIHKLQSLRNLGVHIAMDDFGTGYSSLHYLKKFPIDKLKIAQQFVRDITVSPDDAAIVQAIMAMARSLKLHVIAEGVETEEQLDFLIHADCKEIQGYIYSKPLPAEEIPGLLERISA</sequence>
<keyword evidence="1" id="KW-1133">Transmembrane helix</keyword>
<dbReference type="PROSITE" id="PS50883">
    <property type="entry name" value="EAL"/>
    <property type="match status" value="1"/>
</dbReference>
<feature type="transmembrane region" description="Helical" evidence="1">
    <location>
        <begin position="55"/>
        <end position="74"/>
    </location>
</feature>
<evidence type="ECO:0000259" key="2">
    <source>
        <dbReference type="PROSITE" id="PS50883"/>
    </source>
</evidence>
<feature type="transmembrane region" description="Helical" evidence="1">
    <location>
        <begin position="86"/>
        <end position="106"/>
    </location>
</feature>
<dbReference type="InterPro" id="IPR052155">
    <property type="entry name" value="Biofilm_reg_signaling"/>
</dbReference>
<gene>
    <name evidence="4" type="ORF">PAECIP111802_02025</name>
</gene>
<dbReference type="PANTHER" id="PTHR44757:SF2">
    <property type="entry name" value="BIOFILM ARCHITECTURE MAINTENANCE PROTEIN MBAA"/>
    <property type="match status" value="1"/>
</dbReference>
<dbReference type="CDD" id="cd01948">
    <property type="entry name" value="EAL"/>
    <property type="match status" value="1"/>
</dbReference>
<feature type="transmembrane region" description="Helical" evidence="1">
    <location>
        <begin position="118"/>
        <end position="137"/>
    </location>
</feature>
<evidence type="ECO:0000259" key="3">
    <source>
        <dbReference type="PROSITE" id="PS50887"/>
    </source>
</evidence>
<name>A0ABN7TIV2_9BACL</name>
<dbReference type="InterPro" id="IPR000160">
    <property type="entry name" value="GGDEF_dom"/>
</dbReference>
<reference evidence="4 5" key="1">
    <citation type="submission" date="2021-06" db="EMBL/GenBank/DDBJ databases">
        <authorList>
            <person name="Criscuolo A."/>
        </authorList>
    </citation>
    <scope>NUCLEOTIDE SEQUENCE [LARGE SCALE GENOMIC DNA]</scope>
    <source>
        <strain evidence="5">CIP 111802</strain>
    </source>
</reference>
<dbReference type="SMART" id="SM00052">
    <property type="entry name" value="EAL"/>
    <property type="match status" value="1"/>
</dbReference>
<dbReference type="PROSITE" id="PS50887">
    <property type="entry name" value="GGDEF"/>
    <property type="match status" value="1"/>
</dbReference>
<feature type="domain" description="GGDEF" evidence="3">
    <location>
        <begin position="183"/>
        <end position="316"/>
    </location>
</feature>
<evidence type="ECO:0000256" key="1">
    <source>
        <dbReference type="SAM" id="Phobius"/>
    </source>
</evidence>
<keyword evidence="1" id="KW-0812">Transmembrane</keyword>
<feature type="domain" description="EAL" evidence="2">
    <location>
        <begin position="325"/>
        <end position="579"/>
    </location>
</feature>
<accession>A0ABN7TIV2</accession>
<dbReference type="CDD" id="cd01949">
    <property type="entry name" value="GGDEF"/>
    <property type="match status" value="1"/>
</dbReference>
<dbReference type="InterPro" id="IPR001633">
    <property type="entry name" value="EAL_dom"/>
</dbReference>
<dbReference type="Pfam" id="PF00990">
    <property type="entry name" value="GGDEF"/>
    <property type="match status" value="1"/>
</dbReference>
<dbReference type="PANTHER" id="PTHR44757">
    <property type="entry name" value="DIGUANYLATE CYCLASE DGCP"/>
    <property type="match status" value="1"/>
</dbReference>
<dbReference type="EMBL" id="CAJVCE010000004">
    <property type="protein sequence ID" value="CAG7634205.1"/>
    <property type="molecule type" value="Genomic_DNA"/>
</dbReference>
<evidence type="ECO:0000313" key="5">
    <source>
        <dbReference type="Proteomes" id="UP000730618"/>
    </source>
</evidence>
<protein>
    <recommendedName>
        <fullName evidence="6">EAL domain-containing protein</fullName>
    </recommendedName>
</protein>
<keyword evidence="5" id="KW-1185">Reference proteome</keyword>
<dbReference type="Proteomes" id="UP000730618">
    <property type="component" value="Unassembled WGS sequence"/>
</dbReference>
<evidence type="ECO:0008006" key="6">
    <source>
        <dbReference type="Google" id="ProtNLM"/>
    </source>
</evidence>
<keyword evidence="1" id="KW-0472">Membrane</keyword>
<dbReference type="Pfam" id="PF00563">
    <property type="entry name" value="EAL"/>
    <property type="match status" value="1"/>
</dbReference>
<proteinExistence type="predicted"/>
<comment type="caution">
    <text evidence="4">The sequence shown here is derived from an EMBL/GenBank/DDBJ whole genome shotgun (WGS) entry which is preliminary data.</text>
</comment>